<accession>A0ABP7CS68</accession>
<sequence length="307" mass="31946">MPLTRKNARMTTPDSADAVTELLLAHVDRATTGPLDDPAVVAAVVGVERLVVATGSTDAHVLRDALAGRPVAGADAGHVADLVAEARGHVAAGLIRRDSGQSVDAGVVNPASGGYEITTDANLLRAAVRAAQGSIDAMPYYGARYGARGSRFATTDSAWLISLARLGSDRAIHQVEWLARVLAARGMPSWLLEIHLDALVAEVRAVAGEDAVGSLPAAALALAAVRRRHVDDDLLRAADDWADEALGDALPVPRAGALMAAAVADLRAGVTRDDSSLVDWLTDPARVPETVVTALLAVRQRILDQAL</sequence>
<name>A0ABP7CS68_9MICO</name>
<gene>
    <name evidence="1" type="ORF">GCM10022399_10060</name>
</gene>
<evidence type="ECO:0000313" key="1">
    <source>
        <dbReference type="EMBL" id="GAA3695509.1"/>
    </source>
</evidence>
<evidence type="ECO:0000313" key="2">
    <source>
        <dbReference type="Proteomes" id="UP001501468"/>
    </source>
</evidence>
<reference evidence="2" key="1">
    <citation type="journal article" date="2019" name="Int. J. Syst. Evol. Microbiol.">
        <title>The Global Catalogue of Microorganisms (GCM) 10K type strain sequencing project: providing services to taxonomists for standard genome sequencing and annotation.</title>
        <authorList>
            <consortium name="The Broad Institute Genomics Platform"/>
            <consortium name="The Broad Institute Genome Sequencing Center for Infectious Disease"/>
            <person name="Wu L."/>
            <person name="Ma J."/>
        </authorList>
    </citation>
    <scope>NUCLEOTIDE SEQUENCE [LARGE SCALE GENOMIC DNA]</scope>
    <source>
        <strain evidence="2">JCM 17125</strain>
    </source>
</reference>
<dbReference type="EMBL" id="BAABDC010000001">
    <property type="protein sequence ID" value="GAA3695509.1"/>
    <property type="molecule type" value="Genomic_DNA"/>
</dbReference>
<proteinExistence type="predicted"/>
<protein>
    <submittedName>
        <fullName evidence="1">Uncharacterized protein</fullName>
    </submittedName>
</protein>
<comment type="caution">
    <text evidence="1">The sequence shown here is derived from an EMBL/GenBank/DDBJ whole genome shotgun (WGS) entry which is preliminary data.</text>
</comment>
<keyword evidence="2" id="KW-1185">Reference proteome</keyword>
<dbReference type="Proteomes" id="UP001501468">
    <property type="component" value="Unassembled WGS sequence"/>
</dbReference>
<organism evidence="1 2">
    <name type="scientific">Terrabacter ginsenosidimutans</name>
    <dbReference type="NCBI Taxonomy" id="490575"/>
    <lineage>
        <taxon>Bacteria</taxon>
        <taxon>Bacillati</taxon>
        <taxon>Actinomycetota</taxon>
        <taxon>Actinomycetes</taxon>
        <taxon>Micrococcales</taxon>
        <taxon>Intrasporangiaceae</taxon>
        <taxon>Terrabacter</taxon>
    </lineage>
</organism>